<evidence type="ECO:0000313" key="1">
    <source>
        <dbReference type="EMBL" id="DAD97561.1"/>
    </source>
</evidence>
<proteinExistence type="predicted"/>
<name>A0A8S5NS88_9CAUD</name>
<sequence>MTSMEFYLKMPVREFLELNNEVAEELERARRKK</sequence>
<dbReference type="EMBL" id="BK015244">
    <property type="protein sequence ID" value="DAD97561.1"/>
    <property type="molecule type" value="Genomic_DNA"/>
</dbReference>
<accession>A0A8S5NS88</accession>
<organism evidence="1">
    <name type="scientific">Caudovirales sp. ct0jG3</name>
    <dbReference type="NCBI Taxonomy" id="2825756"/>
    <lineage>
        <taxon>Viruses</taxon>
        <taxon>Duplodnaviria</taxon>
        <taxon>Heunggongvirae</taxon>
        <taxon>Uroviricota</taxon>
        <taxon>Caudoviricetes</taxon>
    </lineage>
</organism>
<protein>
    <submittedName>
        <fullName evidence="1">Uncharacterized protein</fullName>
    </submittedName>
</protein>
<reference evidence="1" key="1">
    <citation type="journal article" date="2021" name="Proc. Natl. Acad. Sci. U.S.A.">
        <title>A Catalog of Tens of Thousands of Viruses from Human Metagenomes Reveals Hidden Associations with Chronic Diseases.</title>
        <authorList>
            <person name="Tisza M.J."/>
            <person name="Buck C.B."/>
        </authorList>
    </citation>
    <scope>NUCLEOTIDE SEQUENCE</scope>
    <source>
        <strain evidence="1">Ct0jG3</strain>
    </source>
</reference>